<comment type="caution">
    <text evidence="2">The sequence shown here is derived from an EMBL/GenBank/DDBJ whole genome shotgun (WGS) entry which is preliminary data.</text>
</comment>
<feature type="domain" description="COI1 F-box" evidence="1">
    <location>
        <begin position="11"/>
        <end position="51"/>
    </location>
</feature>
<gene>
    <name evidence="2" type="ORF">CTI12_AA155480</name>
</gene>
<evidence type="ECO:0000313" key="2">
    <source>
        <dbReference type="EMBL" id="PWA84835.1"/>
    </source>
</evidence>
<dbReference type="EMBL" id="PKPP01001189">
    <property type="protein sequence ID" value="PWA84835.1"/>
    <property type="molecule type" value="Genomic_DNA"/>
</dbReference>
<dbReference type="SMART" id="SM00367">
    <property type="entry name" value="LRR_CC"/>
    <property type="match status" value="4"/>
</dbReference>
<proteinExistence type="predicted"/>
<dbReference type="InterPro" id="IPR041567">
    <property type="entry name" value="COI1_F-box"/>
</dbReference>
<dbReference type="PANTHER" id="PTHR13318">
    <property type="entry name" value="PARTNER OF PAIRED, ISOFORM B-RELATED"/>
    <property type="match status" value="1"/>
</dbReference>
<evidence type="ECO:0000313" key="3">
    <source>
        <dbReference type="Proteomes" id="UP000245207"/>
    </source>
</evidence>
<dbReference type="Gene3D" id="1.20.1280.50">
    <property type="match status" value="1"/>
</dbReference>
<dbReference type="Proteomes" id="UP000245207">
    <property type="component" value="Unassembled WGS sequence"/>
</dbReference>
<name>A0A2U1PGE6_ARTAN</name>
<dbReference type="SUPFAM" id="SSF52047">
    <property type="entry name" value="RNI-like"/>
    <property type="match status" value="1"/>
</dbReference>
<dbReference type="InterPro" id="IPR006553">
    <property type="entry name" value="Leu-rich_rpt_Cys-con_subtyp"/>
</dbReference>
<dbReference type="GO" id="GO:0031146">
    <property type="term" value="P:SCF-dependent proteasomal ubiquitin-dependent protein catabolic process"/>
    <property type="evidence" value="ECO:0007669"/>
    <property type="project" value="TreeGrafter"/>
</dbReference>
<sequence length="491" mass="56133">MAPTKRKLEKTNVGEQVLDLVIPYIRNVEDRNPVSSVSHKFYEIDGITRKRLTVHAPFYPNPASLSKRFPFIESLMLKGFPDYCVKGDYGIRITPWIKQLALEFRCLKELHICGLVVHDEELETLARTRGKDLRSLKIKRCKGFSTDGLMHVSKYCNQLRTLCLRHCYKIEVKDETWLHQLALNSTVLERLHVRNTDISDVENLTLLAKNCSNSLISLKIGECYLSKLGDAFRYAVRLEHFGGYCDEENELVGLFPPNMRSLSIKYLPIGECYLSKLGDAFRYAVRLEHFGGYCDEENELVGLFPPNMRSLSINASVYCLRGVPIWKFYILRMHVETRDCKLLVSFARNCLRVNLHVISNEAIKFVGTHLNNLRKFRLTAVSQKGITDIPLDDAIRAILMGCRKLERLDIGKYGANLRFLSLTSIGISNAGLMKLSEGCPRLRKLILKDCPFGKQAVASIVFNIPSLRYVWVKDGDRYSTGLALIRPEFQL</sequence>
<accession>A0A2U1PGE6</accession>
<dbReference type="GO" id="GO:0019005">
    <property type="term" value="C:SCF ubiquitin ligase complex"/>
    <property type="evidence" value="ECO:0007669"/>
    <property type="project" value="TreeGrafter"/>
</dbReference>
<dbReference type="InterPro" id="IPR032675">
    <property type="entry name" value="LRR_dom_sf"/>
</dbReference>
<dbReference type="AlphaFoldDB" id="A0A2U1PGE6"/>
<dbReference type="OrthoDB" id="423607at2759"/>
<dbReference type="Gene3D" id="3.80.10.10">
    <property type="entry name" value="Ribonuclease Inhibitor"/>
    <property type="match status" value="1"/>
</dbReference>
<reference evidence="2 3" key="1">
    <citation type="journal article" date="2018" name="Mol. Plant">
        <title>The genome of Artemisia annua provides insight into the evolution of Asteraceae family and artemisinin biosynthesis.</title>
        <authorList>
            <person name="Shen Q."/>
            <person name="Zhang L."/>
            <person name="Liao Z."/>
            <person name="Wang S."/>
            <person name="Yan T."/>
            <person name="Shi P."/>
            <person name="Liu M."/>
            <person name="Fu X."/>
            <person name="Pan Q."/>
            <person name="Wang Y."/>
            <person name="Lv Z."/>
            <person name="Lu X."/>
            <person name="Zhang F."/>
            <person name="Jiang W."/>
            <person name="Ma Y."/>
            <person name="Chen M."/>
            <person name="Hao X."/>
            <person name="Li L."/>
            <person name="Tang Y."/>
            <person name="Lv G."/>
            <person name="Zhou Y."/>
            <person name="Sun X."/>
            <person name="Brodelius P.E."/>
            <person name="Rose J.K.C."/>
            <person name="Tang K."/>
        </authorList>
    </citation>
    <scope>NUCLEOTIDE SEQUENCE [LARGE SCALE GENOMIC DNA]</scope>
    <source>
        <strain evidence="3">cv. Huhao1</strain>
        <tissue evidence="2">Leaf</tissue>
    </source>
</reference>
<dbReference type="Pfam" id="PF18511">
    <property type="entry name" value="F-box_5"/>
    <property type="match status" value="1"/>
</dbReference>
<protein>
    <recommendedName>
        <fullName evidence="1">COI1 F-box domain-containing protein</fullName>
    </recommendedName>
</protein>
<organism evidence="2 3">
    <name type="scientific">Artemisia annua</name>
    <name type="common">Sweet wormwood</name>
    <dbReference type="NCBI Taxonomy" id="35608"/>
    <lineage>
        <taxon>Eukaryota</taxon>
        <taxon>Viridiplantae</taxon>
        <taxon>Streptophyta</taxon>
        <taxon>Embryophyta</taxon>
        <taxon>Tracheophyta</taxon>
        <taxon>Spermatophyta</taxon>
        <taxon>Magnoliopsida</taxon>
        <taxon>eudicotyledons</taxon>
        <taxon>Gunneridae</taxon>
        <taxon>Pentapetalae</taxon>
        <taxon>asterids</taxon>
        <taxon>campanulids</taxon>
        <taxon>Asterales</taxon>
        <taxon>Asteraceae</taxon>
        <taxon>Asteroideae</taxon>
        <taxon>Anthemideae</taxon>
        <taxon>Artemisiinae</taxon>
        <taxon>Artemisia</taxon>
    </lineage>
</organism>
<keyword evidence="3" id="KW-1185">Reference proteome</keyword>
<evidence type="ECO:0000259" key="1">
    <source>
        <dbReference type="Pfam" id="PF18511"/>
    </source>
</evidence>
<dbReference type="STRING" id="35608.A0A2U1PGE6"/>